<dbReference type="InterPro" id="IPR019574">
    <property type="entry name" value="NADH_UbQ_OxRdtase_Gsu_4Fe4S-bd"/>
</dbReference>
<dbReference type="PROSITE" id="PS00642">
    <property type="entry name" value="COMPLEX1_75K_2"/>
    <property type="match status" value="1"/>
</dbReference>
<evidence type="ECO:0000256" key="18">
    <source>
        <dbReference type="RuleBase" id="RU004523"/>
    </source>
</evidence>
<keyword evidence="9" id="KW-0408">Iron</keyword>
<dbReference type="Pfam" id="PF10588">
    <property type="entry name" value="NADH-G_4Fe-4S_3"/>
    <property type="match status" value="1"/>
</dbReference>
<dbReference type="InterPro" id="IPR009010">
    <property type="entry name" value="Asp_de-COase-like_dom_sf"/>
</dbReference>
<evidence type="ECO:0000256" key="15">
    <source>
        <dbReference type="ARBA" id="ARBA00032783"/>
    </source>
</evidence>
<keyword evidence="6" id="KW-0874">Quinone</keyword>
<dbReference type="PROSITE" id="PS00641">
    <property type="entry name" value="COMPLEX1_75K_1"/>
    <property type="match status" value="1"/>
</dbReference>
<dbReference type="GO" id="GO:0016020">
    <property type="term" value="C:membrane"/>
    <property type="evidence" value="ECO:0007669"/>
    <property type="project" value="InterPro"/>
</dbReference>
<comment type="catalytic activity">
    <reaction evidence="17">
        <text>a quinone + NADH + 5 H(+)(in) = a quinol + NAD(+) + 4 H(+)(out)</text>
        <dbReference type="Rhea" id="RHEA:57888"/>
        <dbReference type="ChEBI" id="CHEBI:15378"/>
        <dbReference type="ChEBI" id="CHEBI:24646"/>
        <dbReference type="ChEBI" id="CHEBI:57540"/>
        <dbReference type="ChEBI" id="CHEBI:57945"/>
        <dbReference type="ChEBI" id="CHEBI:132124"/>
    </reaction>
</comment>
<gene>
    <name evidence="22" type="primary">nuoG</name>
    <name evidence="22" type="ORF">HY912_06800</name>
</gene>
<evidence type="ECO:0000256" key="13">
    <source>
        <dbReference type="ARBA" id="ARBA00026021"/>
    </source>
</evidence>
<comment type="caution">
    <text evidence="22">The sequence shown here is derived from an EMBL/GenBank/DDBJ whole genome shotgun (WGS) entry which is preliminary data.</text>
</comment>
<evidence type="ECO:0000256" key="12">
    <source>
        <dbReference type="ARBA" id="ARBA00023075"/>
    </source>
</evidence>
<evidence type="ECO:0000256" key="6">
    <source>
        <dbReference type="ARBA" id="ARBA00022719"/>
    </source>
</evidence>
<dbReference type="CDD" id="cd02771">
    <property type="entry name" value="MopB_NDH-1_NuoG2-N7"/>
    <property type="match status" value="1"/>
</dbReference>
<dbReference type="NCBIfam" id="TIGR01973">
    <property type="entry name" value="NuoG"/>
    <property type="match status" value="1"/>
</dbReference>
<dbReference type="Pfam" id="PF22117">
    <property type="entry name" value="Fer4_Nqo3"/>
    <property type="match status" value="1"/>
</dbReference>
<keyword evidence="12" id="KW-0830">Ubiquinone</keyword>
<dbReference type="SMART" id="SM00929">
    <property type="entry name" value="NADH-G_4Fe-4S_3"/>
    <property type="match status" value="1"/>
</dbReference>
<comment type="cofactor">
    <cofactor evidence="16">
        <name>[2Fe-2S] cluster</name>
        <dbReference type="ChEBI" id="CHEBI:190135"/>
    </cofactor>
</comment>
<dbReference type="Gene3D" id="3.40.50.740">
    <property type="match status" value="1"/>
</dbReference>
<evidence type="ECO:0000256" key="11">
    <source>
        <dbReference type="ARBA" id="ARBA00023027"/>
    </source>
</evidence>
<evidence type="ECO:0000256" key="3">
    <source>
        <dbReference type="ARBA" id="ARBA00019902"/>
    </source>
</evidence>
<dbReference type="GO" id="GO:0003954">
    <property type="term" value="F:NADH dehydrogenase activity"/>
    <property type="evidence" value="ECO:0007669"/>
    <property type="project" value="TreeGrafter"/>
</dbReference>
<reference evidence="22" key="1">
    <citation type="submission" date="2020-07" db="EMBL/GenBank/DDBJ databases">
        <title>Huge and variable diversity of episymbiotic CPR bacteria and DPANN archaea in groundwater ecosystems.</title>
        <authorList>
            <person name="He C.Y."/>
            <person name="Keren R."/>
            <person name="Whittaker M."/>
            <person name="Farag I.F."/>
            <person name="Doudna J."/>
            <person name="Cate J.H.D."/>
            <person name="Banfield J.F."/>
        </authorList>
    </citation>
    <scope>NUCLEOTIDE SEQUENCE</scope>
    <source>
        <strain evidence="22">NC_groundwater_1664_Pr3_B-0.1um_52_9</strain>
    </source>
</reference>
<comment type="similarity">
    <text evidence="2 18">Belongs to the complex I 75 kDa subunit family.</text>
</comment>
<evidence type="ECO:0000259" key="21">
    <source>
        <dbReference type="PROSITE" id="PS51839"/>
    </source>
</evidence>
<dbReference type="SUPFAM" id="SSF50692">
    <property type="entry name" value="ADC-like"/>
    <property type="match status" value="1"/>
</dbReference>
<evidence type="ECO:0000256" key="1">
    <source>
        <dbReference type="ARBA" id="ARBA00001966"/>
    </source>
</evidence>
<dbReference type="SUPFAM" id="SSF53706">
    <property type="entry name" value="Formate dehydrogenase/DMSO reductase, domains 1-3"/>
    <property type="match status" value="1"/>
</dbReference>
<evidence type="ECO:0000259" key="19">
    <source>
        <dbReference type="PROSITE" id="PS51085"/>
    </source>
</evidence>
<feature type="domain" description="4Fe-4S His(Cys)3-ligated-type" evidence="21">
    <location>
        <begin position="83"/>
        <end position="122"/>
    </location>
</feature>
<dbReference type="GO" id="GO:0042773">
    <property type="term" value="P:ATP synthesis coupled electron transport"/>
    <property type="evidence" value="ECO:0007669"/>
    <property type="project" value="InterPro"/>
</dbReference>
<dbReference type="Gene3D" id="3.30.200.210">
    <property type="match status" value="1"/>
</dbReference>
<proteinExistence type="inferred from homology"/>
<evidence type="ECO:0000256" key="17">
    <source>
        <dbReference type="ARBA" id="ARBA00047712"/>
    </source>
</evidence>
<dbReference type="GO" id="GO:0051539">
    <property type="term" value="F:4 iron, 4 sulfur cluster binding"/>
    <property type="evidence" value="ECO:0007669"/>
    <property type="project" value="UniProtKB-KW"/>
</dbReference>
<keyword evidence="10" id="KW-0411">Iron-sulfur</keyword>
<dbReference type="InterPro" id="IPR054351">
    <property type="entry name" value="NADH_UbQ_OxRdtase_ferredoxin"/>
</dbReference>
<evidence type="ECO:0000256" key="9">
    <source>
        <dbReference type="ARBA" id="ARBA00023004"/>
    </source>
</evidence>
<dbReference type="InterPro" id="IPR000283">
    <property type="entry name" value="NADH_UbQ_OxRdtase_75kDa_su_CS"/>
</dbReference>
<dbReference type="InterPro" id="IPR006963">
    <property type="entry name" value="Mopterin_OxRdtase_4Fe-4S_dom"/>
</dbReference>
<dbReference type="SUPFAM" id="SSF54862">
    <property type="entry name" value="4Fe-4S ferredoxins"/>
    <property type="match status" value="1"/>
</dbReference>
<dbReference type="EMBL" id="JACRDE010000189">
    <property type="protein sequence ID" value="MBI5249186.1"/>
    <property type="molecule type" value="Genomic_DNA"/>
</dbReference>
<dbReference type="InterPro" id="IPR006656">
    <property type="entry name" value="Mopterin_OxRdtase"/>
</dbReference>
<dbReference type="InterPro" id="IPR036010">
    <property type="entry name" value="2Fe-2S_ferredoxin-like_sf"/>
</dbReference>
<evidence type="ECO:0000256" key="4">
    <source>
        <dbReference type="ARBA" id="ARBA00022485"/>
    </source>
</evidence>
<dbReference type="PROSITE" id="PS51085">
    <property type="entry name" value="2FE2S_FER_2"/>
    <property type="match status" value="1"/>
</dbReference>
<evidence type="ECO:0000256" key="7">
    <source>
        <dbReference type="ARBA" id="ARBA00022723"/>
    </source>
</evidence>
<comment type="cofactor">
    <cofactor evidence="1">
        <name>[4Fe-4S] cluster</name>
        <dbReference type="ChEBI" id="CHEBI:49883"/>
    </cofactor>
</comment>
<evidence type="ECO:0000256" key="5">
    <source>
        <dbReference type="ARBA" id="ARBA00022714"/>
    </source>
</evidence>
<evidence type="ECO:0000256" key="16">
    <source>
        <dbReference type="ARBA" id="ARBA00034078"/>
    </source>
</evidence>
<feature type="domain" description="2Fe-2S ferredoxin-type" evidence="19">
    <location>
        <begin position="1"/>
        <end position="83"/>
    </location>
</feature>
<dbReference type="FunFam" id="3.10.20.740:FF:000002">
    <property type="entry name" value="NADH-quinone oxidoreductase"/>
    <property type="match status" value="1"/>
</dbReference>
<dbReference type="InterPro" id="IPR050123">
    <property type="entry name" value="Prok_molybdopt-oxidoreductase"/>
</dbReference>
<dbReference type="InterPro" id="IPR010228">
    <property type="entry name" value="NADH_UbQ_OxRdtase_Gsu"/>
</dbReference>
<keyword evidence="7" id="KW-0479">Metal-binding</keyword>
<feature type="domain" description="4Fe-4S Mo/W bis-MGD-type" evidence="20">
    <location>
        <begin position="221"/>
        <end position="277"/>
    </location>
</feature>
<keyword evidence="22" id="KW-0560">Oxidoreductase</keyword>
<evidence type="ECO:0000313" key="23">
    <source>
        <dbReference type="Proteomes" id="UP000807825"/>
    </source>
</evidence>
<dbReference type="Pfam" id="PF00384">
    <property type="entry name" value="Molybdopterin"/>
    <property type="match status" value="1"/>
</dbReference>
<dbReference type="Gene3D" id="2.40.40.20">
    <property type="match status" value="1"/>
</dbReference>
<evidence type="ECO:0000256" key="14">
    <source>
        <dbReference type="ARBA" id="ARBA00031577"/>
    </source>
</evidence>
<sequence>MATIYIDNKPFEVEEGQSLLSACLSLGFNIPYFCWHPAMHSVGSCRQCAVKQFRDENDTRGYIIMSCMCGVQDGMRISIDDPEARQFRAGVIQWLMTNHPHDCPICDEGGECHLQDMTVMTGHTLREFRFKKRTYNNQDLGPFLNHEMNRCIQCYRCFRFYVDYAGGRDFHVFGINRRIYFGRHKDGPLENEFSGNLVEVCPTGVFTDKTLKKHYTRKWDLQTAPSVCVHCSLGCNTIPGERYNMLRRILNRYNGQVNRYFLCDRGRFGYEFVSSDKRIRKPIVRSEIGDASHTVSSDEALSRVCKILSESPGIVGIGSPRASLESNFMLRALVGPSRFYAGLSDQDTRIVSSIVNTLTKGPARSPSLHDTELADAVLVLGEDLTNSAPMLALAMRQTVRVKPMDLVDARKVPRWDDSAVRKVMQDSKGPLFIASPAPGKLDEIASGTYHAAPPDLARLGFAIAGELSSNAAHVTDLPRDLQSVAQRIAQFLMEAQRPLVISGTGCGSESVVQAAANVALALIENGRKADLCYVLPECNSLGLGLMDAGSLDDALNEIRSGKADTVIVLENDLYRRMSSELAEELFRAARHVIAIDHTVTKTTERAHLVLPAGTFAESDGTFINNEGRGQRFFQVIACRDGIRESWRWIIDIMSEIGRPEVTEMSKLDDVTASMAEAMPAFADLPKIAPRADFRQRGMKIARQPHRYSGRTAMLANVTVHEPKPAEDPDTPLAFSMEGYQEQPPSALIPRFWSPGWNSVQSVNKFQSEINGPLVGGDPGLRLIEPLSAEHTVFFSHIPEALQHRPDEWYFVTLYHIFGSEELSVMSPGIGERAPAPYVGLRTDDAAALGFHEGDLVKVIIDTETQQLEVKIVPGLPMGVAGLPVGLPGISWVQLPAWGRLSTI</sequence>
<dbReference type="Pfam" id="PF13510">
    <property type="entry name" value="Fer2_4"/>
    <property type="match status" value="1"/>
</dbReference>
<dbReference type="Pfam" id="PF04879">
    <property type="entry name" value="Molybdop_Fe4S4"/>
    <property type="match status" value="1"/>
</dbReference>
<dbReference type="GO" id="GO:0046872">
    <property type="term" value="F:metal ion binding"/>
    <property type="evidence" value="ECO:0007669"/>
    <property type="project" value="UniProtKB-KW"/>
</dbReference>
<dbReference type="CDD" id="cd00207">
    <property type="entry name" value="fer2"/>
    <property type="match status" value="1"/>
</dbReference>
<protein>
    <recommendedName>
        <fullName evidence="3">NADH-quinone oxidoreductase subunit G</fullName>
    </recommendedName>
    <alternativeName>
        <fullName evidence="14">NADH dehydrogenase I subunit G</fullName>
    </alternativeName>
    <alternativeName>
        <fullName evidence="15">NDH-1 subunit G</fullName>
    </alternativeName>
</protein>
<evidence type="ECO:0000256" key="10">
    <source>
        <dbReference type="ARBA" id="ARBA00023014"/>
    </source>
</evidence>
<dbReference type="AlphaFoldDB" id="A0A9D6UZB1"/>
<dbReference type="Proteomes" id="UP000807825">
    <property type="component" value="Unassembled WGS sequence"/>
</dbReference>
<accession>A0A9D6UZB1</accession>
<evidence type="ECO:0000313" key="22">
    <source>
        <dbReference type="EMBL" id="MBI5249186.1"/>
    </source>
</evidence>
<comment type="subunit">
    <text evidence="13">Composed of 13 different subunits. Subunits NuoCD, E, F, and G constitute the peripheral sector of the complex.</text>
</comment>
<dbReference type="SMART" id="SM00926">
    <property type="entry name" value="Molybdop_Fe4S4"/>
    <property type="match status" value="1"/>
</dbReference>
<dbReference type="CDD" id="cd02788">
    <property type="entry name" value="MopB_CT_NDH-1_NuoG2-N7"/>
    <property type="match status" value="1"/>
</dbReference>
<dbReference type="GO" id="GO:0008137">
    <property type="term" value="F:NADH dehydrogenase (ubiquinone) activity"/>
    <property type="evidence" value="ECO:0007669"/>
    <property type="project" value="InterPro"/>
</dbReference>
<dbReference type="Gene3D" id="3.10.20.740">
    <property type="match status" value="1"/>
</dbReference>
<keyword evidence="4" id="KW-0004">4Fe-4S</keyword>
<keyword evidence="11" id="KW-0520">NAD</keyword>
<dbReference type="PROSITE" id="PS51669">
    <property type="entry name" value="4FE4S_MOW_BIS_MGD"/>
    <property type="match status" value="1"/>
</dbReference>
<dbReference type="GO" id="GO:0048038">
    <property type="term" value="F:quinone binding"/>
    <property type="evidence" value="ECO:0007669"/>
    <property type="project" value="UniProtKB-KW"/>
</dbReference>
<dbReference type="PROSITE" id="PS51839">
    <property type="entry name" value="4FE4S_HC3"/>
    <property type="match status" value="1"/>
</dbReference>
<keyword evidence="8" id="KW-1278">Translocase</keyword>
<evidence type="ECO:0000256" key="8">
    <source>
        <dbReference type="ARBA" id="ARBA00022967"/>
    </source>
</evidence>
<dbReference type="SUPFAM" id="SSF54292">
    <property type="entry name" value="2Fe-2S ferredoxin-like"/>
    <property type="match status" value="1"/>
</dbReference>
<name>A0A9D6UZB1_9BACT</name>
<dbReference type="InterPro" id="IPR001041">
    <property type="entry name" value="2Fe-2S_ferredoxin-type"/>
</dbReference>
<evidence type="ECO:0000256" key="2">
    <source>
        <dbReference type="ARBA" id="ARBA00005404"/>
    </source>
</evidence>
<evidence type="ECO:0000259" key="20">
    <source>
        <dbReference type="PROSITE" id="PS51669"/>
    </source>
</evidence>
<keyword evidence="5" id="KW-0001">2Fe-2S</keyword>
<organism evidence="22 23">
    <name type="scientific">Desulfomonile tiedjei</name>
    <dbReference type="NCBI Taxonomy" id="2358"/>
    <lineage>
        <taxon>Bacteria</taxon>
        <taxon>Pseudomonadati</taxon>
        <taxon>Thermodesulfobacteriota</taxon>
        <taxon>Desulfomonilia</taxon>
        <taxon>Desulfomonilales</taxon>
        <taxon>Desulfomonilaceae</taxon>
        <taxon>Desulfomonile</taxon>
    </lineage>
</organism>
<dbReference type="GO" id="GO:0051537">
    <property type="term" value="F:2 iron, 2 sulfur cluster binding"/>
    <property type="evidence" value="ECO:0007669"/>
    <property type="project" value="UniProtKB-KW"/>
</dbReference>
<dbReference type="PANTHER" id="PTHR43105:SF10">
    <property type="entry name" value="NADH-QUINONE OXIDOREDUCTASE SUBUNIT G"/>
    <property type="match status" value="1"/>
</dbReference>
<dbReference type="PANTHER" id="PTHR43105">
    <property type="entry name" value="RESPIRATORY NITRATE REDUCTASE"/>
    <property type="match status" value="1"/>
</dbReference>